<gene>
    <name evidence="2" type="ORF">S06H3_32569</name>
</gene>
<feature type="transmembrane region" description="Helical" evidence="1">
    <location>
        <begin position="104"/>
        <end position="119"/>
    </location>
</feature>
<feature type="transmembrane region" description="Helical" evidence="1">
    <location>
        <begin position="31"/>
        <end position="53"/>
    </location>
</feature>
<name>X1MF05_9ZZZZ</name>
<dbReference type="EMBL" id="BARV01019377">
    <property type="protein sequence ID" value="GAI30237.1"/>
    <property type="molecule type" value="Genomic_DNA"/>
</dbReference>
<organism evidence="2">
    <name type="scientific">marine sediment metagenome</name>
    <dbReference type="NCBI Taxonomy" id="412755"/>
    <lineage>
        <taxon>unclassified sequences</taxon>
        <taxon>metagenomes</taxon>
        <taxon>ecological metagenomes</taxon>
    </lineage>
</organism>
<evidence type="ECO:0000313" key="2">
    <source>
        <dbReference type="EMBL" id="GAI30237.1"/>
    </source>
</evidence>
<evidence type="ECO:0000256" key="1">
    <source>
        <dbReference type="SAM" id="Phobius"/>
    </source>
</evidence>
<accession>X1MF05</accession>
<keyword evidence="1" id="KW-0472">Membrane</keyword>
<reference evidence="2" key="1">
    <citation type="journal article" date="2014" name="Front. Microbiol.">
        <title>High frequency of phylogenetically diverse reductive dehalogenase-homologous genes in deep subseafloor sedimentary metagenomes.</title>
        <authorList>
            <person name="Kawai M."/>
            <person name="Futagami T."/>
            <person name="Toyoda A."/>
            <person name="Takaki Y."/>
            <person name="Nishi S."/>
            <person name="Hori S."/>
            <person name="Arai W."/>
            <person name="Tsubouchi T."/>
            <person name="Morono Y."/>
            <person name="Uchiyama I."/>
            <person name="Ito T."/>
            <person name="Fujiyama A."/>
            <person name="Inagaki F."/>
            <person name="Takami H."/>
        </authorList>
    </citation>
    <scope>NUCLEOTIDE SEQUENCE</scope>
    <source>
        <strain evidence="2">Expedition CK06-06</strain>
    </source>
</reference>
<sequence length="125" mass="13457">MKETISITAIIALAILGVVISYTQPEASKLLYAIVAAIAGIGGHYIPKAVVAFRSEIKRYGLKMTWKRYHFRVIGFALAGAGLGLIVDELIAGPFSLTPTGHEFWGIVLFVVGMVLISLKPKGKD</sequence>
<keyword evidence="1" id="KW-0812">Transmembrane</keyword>
<protein>
    <submittedName>
        <fullName evidence="2">Uncharacterized protein</fullName>
    </submittedName>
</protein>
<proteinExistence type="predicted"/>
<dbReference type="AlphaFoldDB" id="X1MF05"/>
<feature type="transmembrane region" description="Helical" evidence="1">
    <location>
        <begin position="73"/>
        <end position="92"/>
    </location>
</feature>
<keyword evidence="1" id="KW-1133">Transmembrane helix</keyword>
<comment type="caution">
    <text evidence="2">The sequence shown here is derived from an EMBL/GenBank/DDBJ whole genome shotgun (WGS) entry which is preliminary data.</text>
</comment>